<protein>
    <submittedName>
        <fullName evidence="2">Uncharacterized protein</fullName>
    </submittedName>
</protein>
<dbReference type="EMBL" id="MU866193">
    <property type="protein sequence ID" value="KAK4176550.1"/>
    <property type="molecule type" value="Genomic_DNA"/>
</dbReference>
<evidence type="ECO:0000313" key="2">
    <source>
        <dbReference type="EMBL" id="KAK4176550.1"/>
    </source>
</evidence>
<name>A0AAN6W7B9_9PEZI</name>
<organism evidence="2 3">
    <name type="scientific">Triangularia setosa</name>
    <dbReference type="NCBI Taxonomy" id="2587417"/>
    <lineage>
        <taxon>Eukaryota</taxon>
        <taxon>Fungi</taxon>
        <taxon>Dikarya</taxon>
        <taxon>Ascomycota</taxon>
        <taxon>Pezizomycotina</taxon>
        <taxon>Sordariomycetes</taxon>
        <taxon>Sordariomycetidae</taxon>
        <taxon>Sordariales</taxon>
        <taxon>Podosporaceae</taxon>
        <taxon>Triangularia</taxon>
    </lineage>
</organism>
<proteinExistence type="predicted"/>
<dbReference type="AlphaFoldDB" id="A0AAN6W7B9"/>
<reference evidence="2" key="2">
    <citation type="submission" date="2023-05" db="EMBL/GenBank/DDBJ databases">
        <authorList>
            <consortium name="Lawrence Berkeley National Laboratory"/>
            <person name="Steindorff A."/>
            <person name="Hensen N."/>
            <person name="Bonometti L."/>
            <person name="Westerberg I."/>
            <person name="Brannstrom I.O."/>
            <person name="Guillou S."/>
            <person name="Cros-Aarteil S."/>
            <person name="Calhoun S."/>
            <person name="Haridas S."/>
            <person name="Kuo A."/>
            <person name="Mondo S."/>
            <person name="Pangilinan J."/>
            <person name="Riley R."/>
            <person name="Labutti K."/>
            <person name="Andreopoulos B."/>
            <person name="Lipzen A."/>
            <person name="Chen C."/>
            <person name="Yanf M."/>
            <person name="Daum C."/>
            <person name="Ng V."/>
            <person name="Clum A."/>
            <person name="Ohm R."/>
            <person name="Martin F."/>
            <person name="Silar P."/>
            <person name="Natvig D."/>
            <person name="Lalanne C."/>
            <person name="Gautier V."/>
            <person name="Ament-Velasquez S.L."/>
            <person name="Kruys A."/>
            <person name="Hutchinson M.I."/>
            <person name="Powell A.J."/>
            <person name="Barry K."/>
            <person name="Miller A.N."/>
            <person name="Grigoriev I.V."/>
            <person name="Debuchy R."/>
            <person name="Gladieux P."/>
            <person name="Thoren M.H."/>
            <person name="Johannesson H."/>
        </authorList>
    </citation>
    <scope>NUCLEOTIDE SEQUENCE</scope>
    <source>
        <strain evidence="2">CBS 892.96</strain>
    </source>
</reference>
<dbReference type="Proteomes" id="UP001302321">
    <property type="component" value="Unassembled WGS sequence"/>
</dbReference>
<keyword evidence="3" id="KW-1185">Reference proteome</keyword>
<gene>
    <name evidence="2" type="ORF">QBC36DRAFT_310988</name>
</gene>
<evidence type="ECO:0000256" key="1">
    <source>
        <dbReference type="SAM" id="SignalP"/>
    </source>
</evidence>
<evidence type="ECO:0000313" key="3">
    <source>
        <dbReference type="Proteomes" id="UP001302321"/>
    </source>
</evidence>
<sequence length="216" mass="24593">MSTRYSPLLQVMLVVHFQWILSISLPDTVHSGQFQFFDKERSWVRLCAAAKHICKVGSLFGDKTMHISAPVSEETRRIHMRRTVYDTLYDVLCYFRTFKATDERDGGCSTEAGRRPRNHTAAATICVICGNQNMVGWVAGVVGQVSQIHDRGDRLNNSESTIVDKPENQHSARVKWAAMVGVTASEVGYRLLHDPQKRESVKRKLHKLRLPDFELH</sequence>
<accession>A0AAN6W7B9</accession>
<feature type="signal peptide" evidence="1">
    <location>
        <begin position="1"/>
        <end position="31"/>
    </location>
</feature>
<reference evidence="2" key="1">
    <citation type="journal article" date="2023" name="Mol. Phylogenet. Evol.">
        <title>Genome-scale phylogeny and comparative genomics of the fungal order Sordariales.</title>
        <authorList>
            <person name="Hensen N."/>
            <person name="Bonometti L."/>
            <person name="Westerberg I."/>
            <person name="Brannstrom I.O."/>
            <person name="Guillou S."/>
            <person name="Cros-Aarteil S."/>
            <person name="Calhoun S."/>
            <person name="Haridas S."/>
            <person name="Kuo A."/>
            <person name="Mondo S."/>
            <person name="Pangilinan J."/>
            <person name="Riley R."/>
            <person name="LaButti K."/>
            <person name="Andreopoulos B."/>
            <person name="Lipzen A."/>
            <person name="Chen C."/>
            <person name="Yan M."/>
            <person name="Daum C."/>
            <person name="Ng V."/>
            <person name="Clum A."/>
            <person name="Steindorff A."/>
            <person name="Ohm R.A."/>
            <person name="Martin F."/>
            <person name="Silar P."/>
            <person name="Natvig D.O."/>
            <person name="Lalanne C."/>
            <person name="Gautier V."/>
            <person name="Ament-Velasquez S.L."/>
            <person name="Kruys A."/>
            <person name="Hutchinson M.I."/>
            <person name="Powell A.J."/>
            <person name="Barry K."/>
            <person name="Miller A.N."/>
            <person name="Grigoriev I.V."/>
            <person name="Debuchy R."/>
            <person name="Gladieux P."/>
            <person name="Hiltunen Thoren M."/>
            <person name="Johannesson H."/>
        </authorList>
    </citation>
    <scope>NUCLEOTIDE SEQUENCE</scope>
    <source>
        <strain evidence="2">CBS 892.96</strain>
    </source>
</reference>
<comment type="caution">
    <text evidence="2">The sequence shown here is derived from an EMBL/GenBank/DDBJ whole genome shotgun (WGS) entry which is preliminary data.</text>
</comment>
<keyword evidence="1" id="KW-0732">Signal</keyword>
<feature type="chain" id="PRO_5042819693" evidence="1">
    <location>
        <begin position="32"/>
        <end position="216"/>
    </location>
</feature>